<evidence type="ECO:0000313" key="2">
    <source>
        <dbReference type="EMBL" id="RKQ72608.1"/>
    </source>
</evidence>
<feature type="transmembrane region" description="Helical" evidence="1">
    <location>
        <begin position="69"/>
        <end position="90"/>
    </location>
</feature>
<dbReference type="Pfam" id="PF09955">
    <property type="entry name" value="DUF2189"/>
    <property type="match status" value="1"/>
</dbReference>
<evidence type="ECO:0000313" key="3">
    <source>
        <dbReference type="Proteomes" id="UP000277424"/>
    </source>
</evidence>
<dbReference type="Proteomes" id="UP000277424">
    <property type="component" value="Unassembled WGS sequence"/>
</dbReference>
<keyword evidence="1" id="KW-1133">Transmembrane helix</keyword>
<feature type="transmembrane region" description="Helical" evidence="1">
    <location>
        <begin position="213"/>
        <end position="246"/>
    </location>
</feature>
<feature type="transmembrane region" description="Helical" evidence="1">
    <location>
        <begin position="116"/>
        <end position="143"/>
    </location>
</feature>
<accession>A0A420WNJ5</accession>
<keyword evidence="1" id="KW-0472">Membrane</keyword>
<reference evidence="2 3" key="1">
    <citation type="submission" date="2018-10" db="EMBL/GenBank/DDBJ databases">
        <title>Comparative analysis of microorganisms from saline springs in Andes Mountain Range, Colombia.</title>
        <authorList>
            <person name="Rubin E."/>
        </authorList>
    </citation>
    <scope>NUCLEOTIDE SEQUENCE [LARGE SCALE GENOMIC DNA]</scope>
    <source>
        <strain evidence="2 3">USBA 36</strain>
    </source>
</reference>
<sequence>MSEAVSSGSGALRITIRPIAPDRPWAWLSAGWRDFQAVPGVALAYGALFVIGSFLLTLGLWLLGLFYLVLPLAAGFMLVGPVLAVGLYEVSRKLSYGIRPTLGDAMTAWKANPGQIMGVGVVLMLLLLAWIRLAFLIFALFFGTQPPSWELLISSTLLSAEGLPFLIVGTLVGGVLAALTLAISVVSIPLLLDRDVNAVTAVLASLKAVARNPLVMIGWGALVTLFIGAGIAVAYVGLLVTFPLIGFASWHAYRDLIEIEEA</sequence>
<organism evidence="2 3">
    <name type="scientific">Oceanibaculum indicum</name>
    <dbReference type="NCBI Taxonomy" id="526216"/>
    <lineage>
        <taxon>Bacteria</taxon>
        <taxon>Pseudomonadati</taxon>
        <taxon>Pseudomonadota</taxon>
        <taxon>Alphaproteobacteria</taxon>
        <taxon>Rhodospirillales</taxon>
        <taxon>Oceanibaculaceae</taxon>
        <taxon>Oceanibaculum</taxon>
    </lineage>
</organism>
<feature type="transmembrane region" description="Helical" evidence="1">
    <location>
        <begin position="163"/>
        <end position="192"/>
    </location>
</feature>
<feature type="transmembrane region" description="Helical" evidence="1">
    <location>
        <begin position="42"/>
        <end position="63"/>
    </location>
</feature>
<keyword evidence="1" id="KW-0812">Transmembrane</keyword>
<comment type="caution">
    <text evidence="2">The sequence shown here is derived from an EMBL/GenBank/DDBJ whole genome shotgun (WGS) entry which is preliminary data.</text>
</comment>
<evidence type="ECO:0000256" key="1">
    <source>
        <dbReference type="SAM" id="Phobius"/>
    </source>
</evidence>
<name>A0A420WNJ5_9PROT</name>
<dbReference type="AlphaFoldDB" id="A0A420WNJ5"/>
<dbReference type="EMBL" id="RBIG01000001">
    <property type="protein sequence ID" value="RKQ72608.1"/>
    <property type="molecule type" value="Genomic_DNA"/>
</dbReference>
<dbReference type="InterPro" id="IPR018692">
    <property type="entry name" value="DUF2189"/>
</dbReference>
<dbReference type="RefSeq" id="WP_244922195.1">
    <property type="nucleotide sequence ID" value="NZ_RBIG01000001.1"/>
</dbReference>
<protein>
    <submittedName>
        <fullName evidence="2">Putative membrane protein</fullName>
    </submittedName>
</protein>
<proteinExistence type="predicted"/>
<gene>
    <name evidence="2" type="ORF">BCL74_0376</name>
</gene>